<accession>A0A8K0NR75</accession>
<evidence type="ECO:0000313" key="2">
    <source>
        <dbReference type="EMBL" id="KAG7549058.1"/>
    </source>
</evidence>
<gene>
    <name evidence="2" type="ORF">FFLO_03094</name>
</gene>
<evidence type="ECO:0000256" key="1">
    <source>
        <dbReference type="SAM" id="MobiDB-lite"/>
    </source>
</evidence>
<keyword evidence="3" id="KW-1185">Reference proteome</keyword>
<dbReference type="EMBL" id="JABELV010000054">
    <property type="protein sequence ID" value="KAG7549058.1"/>
    <property type="molecule type" value="Genomic_DNA"/>
</dbReference>
<dbReference type="Proteomes" id="UP000812966">
    <property type="component" value="Unassembled WGS sequence"/>
</dbReference>
<organism evidence="2 3">
    <name type="scientific">Filobasidium floriforme</name>
    <dbReference type="NCBI Taxonomy" id="5210"/>
    <lineage>
        <taxon>Eukaryota</taxon>
        <taxon>Fungi</taxon>
        <taxon>Dikarya</taxon>
        <taxon>Basidiomycota</taxon>
        <taxon>Agaricomycotina</taxon>
        <taxon>Tremellomycetes</taxon>
        <taxon>Filobasidiales</taxon>
        <taxon>Filobasidiaceae</taxon>
        <taxon>Filobasidium</taxon>
    </lineage>
</organism>
<reference evidence="2" key="1">
    <citation type="submission" date="2020-04" db="EMBL/GenBank/DDBJ databases">
        <title>Analysis of mating type loci in Filobasidium floriforme.</title>
        <authorList>
            <person name="Nowrousian M."/>
        </authorList>
    </citation>
    <scope>NUCLEOTIDE SEQUENCE</scope>
    <source>
        <strain evidence="2">CBS 6242</strain>
    </source>
</reference>
<evidence type="ECO:0000313" key="3">
    <source>
        <dbReference type="Proteomes" id="UP000812966"/>
    </source>
</evidence>
<feature type="region of interest" description="Disordered" evidence="1">
    <location>
        <begin position="199"/>
        <end position="237"/>
    </location>
</feature>
<dbReference type="AlphaFoldDB" id="A0A8K0NR75"/>
<protein>
    <submittedName>
        <fullName evidence="2">Uncharacterized protein</fullName>
    </submittedName>
</protein>
<proteinExistence type="predicted"/>
<feature type="compositionally biased region" description="Polar residues" evidence="1">
    <location>
        <begin position="206"/>
        <end position="223"/>
    </location>
</feature>
<comment type="caution">
    <text evidence="2">The sequence shown here is derived from an EMBL/GenBank/DDBJ whole genome shotgun (WGS) entry which is preliminary data.</text>
</comment>
<name>A0A8K0NR75_9TREE</name>
<sequence length="237" mass="26474">MASQQGYPSDPPPSYEISLQPILELNASPTDDKDMIASIKRKKFCIKLGKQRKYYEWFLEGTNICSSVFKARVAGTFTGSGSLEVRTRQNVNFVFASMNEDMPQWFYSAVDEREPENLRFYRKQNEDCRLAHGYAPLPKWTAALDVATIAFPEKLDLLFATSGFSTNESDVVDRLTRECGSQSNSAAFAALQQMSIGTDQPDGTYMTASAETSNSKSSQSNGCFSGLRSRWKRSRGV</sequence>